<dbReference type="SMART" id="SM00646">
    <property type="entry name" value="Ami_3"/>
    <property type="match status" value="1"/>
</dbReference>
<evidence type="ECO:0000313" key="3">
    <source>
        <dbReference type="Proteomes" id="UP000236311"/>
    </source>
</evidence>
<dbReference type="CDD" id="cd02696">
    <property type="entry name" value="MurNAc-LAA"/>
    <property type="match status" value="1"/>
</dbReference>
<proteinExistence type="predicted"/>
<dbReference type="InterPro" id="IPR002508">
    <property type="entry name" value="MurNAc-LAA_cat"/>
</dbReference>
<dbReference type="GO" id="GO:0008745">
    <property type="term" value="F:N-acetylmuramoyl-L-alanine amidase activity"/>
    <property type="evidence" value="ECO:0007669"/>
    <property type="project" value="UniProtKB-EC"/>
</dbReference>
<dbReference type="Gene3D" id="3.40.630.40">
    <property type="entry name" value="Zn-dependent exopeptidases"/>
    <property type="match status" value="1"/>
</dbReference>
<dbReference type="PANTHER" id="PTHR30404">
    <property type="entry name" value="N-ACETYLMURAMOYL-L-ALANINE AMIDASE"/>
    <property type="match status" value="1"/>
</dbReference>
<keyword evidence="2" id="KW-0378">Hydrolase</keyword>
<dbReference type="InterPro" id="IPR050695">
    <property type="entry name" value="N-acetylmuramoyl_amidase_3"/>
</dbReference>
<evidence type="ECO:0000259" key="1">
    <source>
        <dbReference type="SMART" id="SM00646"/>
    </source>
</evidence>
<reference evidence="2 3" key="1">
    <citation type="submission" date="2018-01" db="EMBL/GenBank/DDBJ databases">
        <authorList>
            <person name="Gaut B.S."/>
            <person name="Morton B.R."/>
            <person name="Clegg M.T."/>
            <person name="Duvall M.R."/>
        </authorList>
    </citation>
    <scope>NUCLEOTIDE SEQUENCE [LARGE SCALE GENOMIC DNA]</scope>
    <source>
        <strain evidence="2">GP69</strain>
    </source>
</reference>
<dbReference type="OrthoDB" id="9772024at2"/>
<dbReference type="PANTHER" id="PTHR30404:SF8">
    <property type="entry name" value="AUTOLYSIN PH-RELATED"/>
    <property type="match status" value="1"/>
</dbReference>
<accession>A0A2K4ZFR1</accession>
<dbReference type="GO" id="GO:0009253">
    <property type="term" value="P:peptidoglycan catabolic process"/>
    <property type="evidence" value="ECO:0007669"/>
    <property type="project" value="InterPro"/>
</dbReference>
<sequence>MALVVMDAGHGGANPGAVYNGRQEKDDALRLATAVGQILENNGVDVYYTRTSDIYESPSQKAQEGNAVQGDYFVSIHRNSSPYPNQYTGVESLVRNRYGEAARLAENINTRLEQVGFENQGVNERTDLAVLNQTQMPAVLLELGFINSDADNQLLDTRFQEIAGAVAEGILATVWSA</sequence>
<feature type="domain" description="MurNAc-LAA" evidence="1">
    <location>
        <begin position="62"/>
        <end position="171"/>
    </location>
</feature>
<dbReference type="EC" id="3.5.1.28" evidence="2"/>
<dbReference type="Proteomes" id="UP000236311">
    <property type="component" value="Unassembled WGS sequence"/>
</dbReference>
<dbReference type="Pfam" id="PF01520">
    <property type="entry name" value="Amidase_3"/>
    <property type="match status" value="1"/>
</dbReference>
<protein>
    <submittedName>
        <fullName evidence="2">Sporulation-specific N-acetylmuramoyl-L-alanine amidase</fullName>
        <ecNumber evidence="2">3.5.1.28</ecNumber>
    </submittedName>
</protein>
<dbReference type="SUPFAM" id="SSF53187">
    <property type="entry name" value="Zn-dependent exopeptidases"/>
    <property type="match status" value="1"/>
</dbReference>
<evidence type="ECO:0000313" key="2">
    <source>
        <dbReference type="EMBL" id="SOY29289.1"/>
    </source>
</evidence>
<gene>
    <name evidence="2" type="primary">cwlC_1</name>
    <name evidence="2" type="ORF">AMURIS_02004</name>
</gene>
<dbReference type="AlphaFoldDB" id="A0A2K4ZFR1"/>
<organism evidence="2 3">
    <name type="scientific">Acetatifactor muris</name>
    <dbReference type="NCBI Taxonomy" id="879566"/>
    <lineage>
        <taxon>Bacteria</taxon>
        <taxon>Bacillati</taxon>
        <taxon>Bacillota</taxon>
        <taxon>Clostridia</taxon>
        <taxon>Lachnospirales</taxon>
        <taxon>Lachnospiraceae</taxon>
        <taxon>Acetatifactor</taxon>
    </lineage>
</organism>
<dbReference type="GO" id="GO:0030288">
    <property type="term" value="C:outer membrane-bounded periplasmic space"/>
    <property type="evidence" value="ECO:0007669"/>
    <property type="project" value="TreeGrafter"/>
</dbReference>
<name>A0A2K4ZFR1_9FIRM</name>
<keyword evidence="3" id="KW-1185">Reference proteome</keyword>
<dbReference type="RefSeq" id="WP_103239397.1">
    <property type="nucleotide sequence ID" value="NZ_JANJZD010000009.1"/>
</dbReference>
<dbReference type="EMBL" id="OFSM01000009">
    <property type="protein sequence ID" value="SOY29289.1"/>
    <property type="molecule type" value="Genomic_DNA"/>
</dbReference>